<keyword evidence="3" id="KW-1185">Reference proteome</keyword>
<protein>
    <submittedName>
        <fullName evidence="2">Uncharacterized protein</fullName>
    </submittedName>
</protein>
<dbReference type="EMBL" id="JAGYWB010000017">
    <property type="protein sequence ID" value="KAI0494021.1"/>
    <property type="molecule type" value="Genomic_DNA"/>
</dbReference>
<dbReference type="Proteomes" id="UP000829196">
    <property type="component" value="Unassembled WGS sequence"/>
</dbReference>
<gene>
    <name evidence="2" type="ORF">KFK09_024152</name>
</gene>
<accession>A0A8T3AD76</accession>
<feature type="compositionally biased region" description="Pro residues" evidence="1">
    <location>
        <begin position="72"/>
        <end position="83"/>
    </location>
</feature>
<evidence type="ECO:0000256" key="1">
    <source>
        <dbReference type="SAM" id="MobiDB-lite"/>
    </source>
</evidence>
<reference evidence="2" key="1">
    <citation type="journal article" date="2022" name="Front. Genet.">
        <title>Chromosome-Scale Assembly of the Dendrobium nobile Genome Provides Insights Into the Molecular Mechanism of the Biosynthesis of the Medicinal Active Ingredient of Dendrobium.</title>
        <authorList>
            <person name="Xu Q."/>
            <person name="Niu S.-C."/>
            <person name="Li K.-L."/>
            <person name="Zheng P.-J."/>
            <person name="Zhang X.-J."/>
            <person name="Jia Y."/>
            <person name="Liu Y."/>
            <person name="Niu Y.-X."/>
            <person name="Yu L.-H."/>
            <person name="Chen D.-F."/>
            <person name="Zhang G.-Q."/>
        </authorList>
    </citation>
    <scope>NUCLEOTIDE SEQUENCE</scope>
    <source>
        <tissue evidence="2">Leaf</tissue>
    </source>
</reference>
<name>A0A8T3AD76_DENNO</name>
<comment type="caution">
    <text evidence="2">The sequence shown here is derived from an EMBL/GenBank/DDBJ whole genome shotgun (WGS) entry which is preliminary data.</text>
</comment>
<organism evidence="2 3">
    <name type="scientific">Dendrobium nobile</name>
    <name type="common">Orchid</name>
    <dbReference type="NCBI Taxonomy" id="94219"/>
    <lineage>
        <taxon>Eukaryota</taxon>
        <taxon>Viridiplantae</taxon>
        <taxon>Streptophyta</taxon>
        <taxon>Embryophyta</taxon>
        <taxon>Tracheophyta</taxon>
        <taxon>Spermatophyta</taxon>
        <taxon>Magnoliopsida</taxon>
        <taxon>Liliopsida</taxon>
        <taxon>Asparagales</taxon>
        <taxon>Orchidaceae</taxon>
        <taxon>Epidendroideae</taxon>
        <taxon>Malaxideae</taxon>
        <taxon>Dendrobiinae</taxon>
        <taxon>Dendrobium</taxon>
    </lineage>
</organism>
<evidence type="ECO:0000313" key="2">
    <source>
        <dbReference type="EMBL" id="KAI0494021.1"/>
    </source>
</evidence>
<proteinExistence type="predicted"/>
<sequence length="100" mass="10942">MLDSTGLVYTPQPPLPTLLVTFEKSSSPACPSLPVLRVKKSFERIAEAASSPEACRNFDQPFRIPIRTNPTPQAPLPPRPPFAFEPSSSPAFPSRFPCFA</sequence>
<dbReference type="AlphaFoldDB" id="A0A8T3AD76"/>
<feature type="region of interest" description="Disordered" evidence="1">
    <location>
        <begin position="64"/>
        <end position="88"/>
    </location>
</feature>
<evidence type="ECO:0000313" key="3">
    <source>
        <dbReference type="Proteomes" id="UP000829196"/>
    </source>
</evidence>